<comment type="caution">
    <text evidence="1">The sequence shown here is derived from an EMBL/GenBank/DDBJ whole genome shotgun (WGS) entry which is preliminary data.</text>
</comment>
<protein>
    <submittedName>
        <fullName evidence="1">Uncharacterized protein</fullName>
    </submittedName>
</protein>
<sequence length="181" mass="20240">MDGDGVAVGGRGGGREVVVYVLWRVSWTNGGGGKVTFVGWFLRSRSLNHIRLQSTYVSNSHILLHYAHIRFCEHTPSPVCVSITKYSFGCSLLSGNLKCLPGRRPMFTVVNYGLQPVNPWVTITLQSCHFDILIILDSQLSPHPHSYLTCNMQYSAMFTQHEAYVHHDKPWCASGTPMENS</sequence>
<accession>A0A9Q1JWM1</accession>
<name>A0A9Q1JWM1_9CARY</name>
<evidence type="ECO:0000313" key="1">
    <source>
        <dbReference type="EMBL" id="KAJ8432261.1"/>
    </source>
</evidence>
<proteinExistence type="predicted"/>
<evidence type="ECO:0000313" key="2">
    <source>
        <dbReference type="Proteomes" id="UP001153076"/>
    </source>
</evidence>
<reference evidence="1" key="1">
    <citation type="submission" date="2022-04" db="EMBL/GenBank/DDBJ databases">
        <title>Carnegiea gigantea Genome sequencing and assembly v2.</title>
        <authorList>
            <person name="Copetti D."/>
            <person name="Sanderson M.J."/>
            <person name="Burquez A."/>
            <person name="Wojciechowski M.F."/>
        </authorList>
    </citation>
    <scope>NUCLEOTIDE SEQUENCE</scope>
    <source>
        <strain evidence="1">SGP5-SGP5p</strain>
        <tissue evidence="1">Aerial part</tissue>
    </source>
</reference>
<dbReference type="EMBL" id="JAKOGI010000621">
    <property type="protein sequence ID" value="KAJ8432261.1"/>
    <property type="molecule type" value="Genomic_DNA"/>
</dbReference>
<gene>
    <name evidence="1" type="ORF">Cgig2_013914</name>
</gene>
<keyword evidence="2" id="KW-1185">Reference proteome</keyword>
<organism evidence="1 2">
    <name type="scientific">Carnegiea gigantea</name>
    <dbReference type="NCBI Taxonomy" id="171969"/>
    <lineage>
        <taxon>Eukaryota</taxon>
        <taxon>Viridiplantae</taxon>
        <taxon>Streptophyta</taxon>
        <taxon>Embryophyta</taxon>
        <taxon>Tracheophyta</taxon>
        <taxon>Spermatophyta</taxon>
        <taxon>Magnoliopsida</taxon>
        <taxon>eudicotyledons</taxon>
        <taxon>Gunneridae</taxon>
        <taxon>Pentapetalae</taxon>
        <taxon>Caryophyllales</taxon>
        <taxon>Cactineae</taxon>
        <taxon>Cactaceae</taxon>
        <taxon>Cactoideae</taxon>
        <taxon>Echinocereeae</taxon>
        <taxon>Carnegiea</taxon>
    </lineage>
</organism>
<dbReference type="Proteomes" id="UP001153076">
    <property type="component" value="Unassembled WGS sequence"/>
</dbReference>
<dbReference type="AlphaFoldDB" id="A0A9Q1JWM1"/>